<comment type="caution">
    <text evidence="2">The sequence shown here is derived from an EMBL/GenBank/DDBJ whole genome shotgun (WGS) entry which is preliminary data.</text>
</comment>
<feature type="domain" description="DAC" evidence="1">
    <location>
        <begin position="81"/>
        <end position="146"/>
    </location>
</feature>
<dbReference type="Gene3D" id="3.40.1700.10">
    <property type="entry name" value="DNA integrity scanning protein, DisA, N-terminal domain"/>
    <property type="match status" value="1"/>
</dbReference>
<dbReference type="InterPro" id="IPR036888">
    <property type="entry name" value="DNA_integrity_DisA_N_sf"/>
</dbReference>
<dbReference type="SUPFAM" id="SSF143597">
    <property type="entry name" value="YojJ-like"/>
    <property type="match status" value="1"/>
</dbReference>
<accession>A0AAD7UC68</accession>
<proteinExistence type="predicted"/>
<reference evidence="2" key="1">
    <citation type="submission" date="2023-01" db="EMBL/GenBank/DDBJ databases">
        <title>Metagenome sequencing of chrysophaentin producing Chrysophaeum taylorii.</title>
        <authorList>
            <person name="Davison J."/>
            <person name="Bewley C."/>
        </authorList>
    </citation>
    <scope>NUCLEOTIDE SEQUENCE</scope>
    <source>
        <strain evidence="2">NIES-1699</strain>
    </source>
</reference>
<protein>
    <recommendedName>
        <fullName evidence="1">DAC domain-containing protein</fullName>
    </recommendedName>
</protein>
<dbReference type="Proteomes" id="UP001230188">
    <property type="component" value="Unassembled WGS sequence"/>
</dbReference>
<sequence>MTATTRSEVIESAFAAARMIVTEGIGEGRQAHGFFIVIGDTATIFAEHWRRDVDNYECPYGTWRIDYDRRDRDLYISQYETRKKAICSLFFEDGAVVVDRDTGRIHCGGFFVKNTTHASCSAGARHRAASSMATQAGTCYVILASESICGSVHCQPPARAAFTAFPYSNESRHVPIQEDLSLLISKFKDMPPNKRAEVIIELQKVAQEQPGLQPTVDHLSKGETTAAQATIDAVPKYVRILSQKAVARYIEEAKAQEEHWSQVFSINFDFPTIRFPLLV</sequence>
<organism evidence="2 3">
    <name type="scientific">Chrysophaeum taylorii</name>
    <dbReference type="NCBI Taxonomy" id="2483200"/>
    <lineage>
        <taxon>Eukaryota</taxon>
        <taxon>Sar</taxon>
        <taxon>Stramenopiles</taxon>
        <taxon>Ochrophyta</taxon>
        <taxon>Pelagophyceae</taxon>
        <taxon>Pelagomonadales</taxon>
        <taxon>Pelagomonadaceae</taxon>
        <taxon>Chrysophaeum</taxon>
    </lineage>
</organism>
<dbReference type="AlphaFoldDB" id="A0AAD7UC68"/>
<gene>
    <name evidence="2" type="ORF">CTAYLR_008461</name>
</gene>
<evidence type="ECO:0000313" key="3">
    <source>
        <dbReference type="Proteomes" id="UP001230188"/>
    </source>
</evidence>
<keyword evidence="3" id="KW-1185">Reference proteome</keyword>
<evidence type="ECO:0000313" key="2">
    <source>
        <dbReference type="EMBL" id="KAJ8601600.1"/>
    </source>
</evidence>
<dbReference type="Pfam" id="PF02457">
    <property type="entry name" value="DAC"/>
    <property type="match status" value="1"/>
</dbReference>
<dbReference type="EMBL" id="JAQMWT010000418">
    <property type="protein sequence ID" value="KAJ8601600.1"/>
    <property type="molecule type" value="Genomic_DNA"/>
</dbReference>
<name>A0AAD7UC68_9STRA</name>
<dbReference type="InterPro" id="IPR003390">
    <property type="entry name" value="DNA_integrity_scan_DisA_N"/>
</dbReference>
<evidence type="ECO:0000259" key="1">
    <source>
        <dbReference type="Pfam" id="PF02457"/>
    </source>
</evidence>